<dbReference type="SUPFAM" id="SSF116734">
    <property type="entry name" value="DNA methylase specificity domain"/>
    <property type="match status" value="1"/>
</dbReference>
<proteinExistence type="predicted"/>
<keyword evidence="2" id="KW-0238">DNA-binding</keyword>
<evidence type="ECO:0000256" key="1">
    <source>
        <dbReference type="ARBA" id="ARBA00022747"/>
    </source>
</evidence>
<name>A0ABW7EME6_9BURK</name>
<evidence type="ECO:0000256" key="3">
    <source>
        <dbReference type="SAM" id="MobiDB-lite"/>
    </source>
</evidence>
<dbReference type="EMBL" id="JBIGHY010000003">
    <property type="protein sequence ID" value="MFG6414607.1"/>
    <property type="molecule type" value="Genomic_DNA"/>
</dbReference>
<sequence length="209" mass="22567">MRIDDYQIGWYRPRDGLRQVTANGDEVDTYGLEMDDLVIHRVNSMTHPGKSMRVPSSLAGAVLESNMMRLSLSAAVEGKFVSADVGSEIGRMRLTAEAKWAVNQASINQQDVRRSPVPIPPLAEQSSAVLLLSQQLPAARELVAALEAAQAQSTAQRQNLLRAAFAGQLVPQDPADDPAAELLARIRAGRAARAAPGKARKARPRPESP</sequence>
<evidence type="ECO:0000313" key="5">
    <source>
        <dbReference type="Proteomes" id="UP001606300"/>
    </source>
</evidence>
<keyword evidence="5" id="KW-1185">Reference proteome</keyword>
<organism evidence="4 5">
    <name type="scientific">Pelomonas dachongensis</name>
    <dbReference type="NCBI Taxonomy" id="3299029"/>
    <lineage>
        <taxon>Bacteria</taxon>
        <taxon>Pseudomonadati</taxon>
        <taxon>Pseudomonadota</taxon>
        <taxon>Betaproteobacteria</taxon>
        <taxon>Burkholderiales</taxon>
        <taxon>Sphaerotilaceae</taxon>
        <taxon>Roseateles</taxon>
    </lineage>
</organism>
<reference evidence="4 5" key="1">
    <citation type="submission" date="2024-09" db="EMBL/GenBank/DDBJ databases">
        <title>Novel species of the genus Pelomonas and Roseateles isolated from streams.</title>
        <authorList>
            <person name="Lu H."/>
        </authorList>
    </citation>
    <scope>NUCLEOTIDE SEQUENCE [LARGE SCALE GENOMIC DNA]</scope>
    <source>
        <strain evidence="4 5">DC23W</strain>
    </source>
</reference>
<keyword evidence="1" id="KW-0680">Restriction system</keyword>
<dbReference type="PANTHER" id="PTHR43140">
    <property type="entry name" value="TYPE-1 RESTRICTION ENZYME ECOKI SPECIFICITY PROTEIN"/>
    <property type="match status" value="1"/>
</dbReference>
<comment type="caution">
    <text evidence="4">The sequence shown here is derived from an EMBL/GenBank/DDBJ whole genome shotgun (WGS) entry which is preliminary data.</text>
</comment>
<evidence type="ECO:0008006" key="6">
    <source>
        <dbReference type="Google" id="ProtNLM"/>
    </source>
</evidence>
<dbReference type="Proteomes" id="UP001606300">
    <property type="component" value="Unassembled WGS sequence"/>
</dbReference>
<protein>
    <recommendedName>
        <fullName evidence="6">Type I restriction modification DNA specificity domain-containing protein</fullName>
    </recommendedName>
</protein>
<evidence type="ECO:0000313" key="4">
    <source>
        <dbReference type="EMBL" id="MFG6414607.1"/>
    </source>
</evidence>
<dbReference type="Gene3D" id="3.90.220.20">
    <property type="entry name" value="DNA methylase specificity domains"/>
    <property type="match status" value="1"/>
</dbReference>
<feature type="region of interest" description="Disordered" evidence="3">
    <location>
        <begin position="190"/>
        <end position="209"/>
    </location>
</feature>
<dbReference type="RefSeq" id="WP_394470677.1">
    <property type="nucleotide sequence ID" value="NZ_JBIGHY010000003.1"/>
</dbReference>
<gene>
    <name evidence="4" type="ORF">ACG02S_11940</name>
</gene>
<accession>A0ABW7EME6</accession>
<evidence type="ECO:0000256" key="2">
    <source>
        <dbReference type="ARBA" id="ARBA00023125"/>
    </source>
</evidence>
<dbReference type="InterPro" id="IPR051212">
    <property type="entry name" value="Type-I_RE_S_subunit"/>
</dbReference>
<dbReference type="InterPro" id="IPR044946">
    <property type="entry name" value="Restrct_endonuc_typeI_TRD_sf"/>
</dbReference>
<dbReference type="PANTHER" id="PTHR43140:SF1">
    <property type="entry name" value="TYPE I RESTRICTION ENZYME ECOKI SPECIFICITY SUBUNIT"/>
    <property type="match status" value="1"/>
</dbReference>